<dbReference type="InterPro" id="IPR000834">
    <property type="entry name" value="Peptidase_M14"/>
</dbReference>
<dbReference type="GO" id="GO:0004181">
    <property type="term" value="F:metallocarboxypeptidase activity"/>
    <property type="evidence" value="ECO:0007669"/>
    <property type="project" value="InterPro"/>
</dbReference>
<dbReference type="GO" id="GO:0005615">
    <property type="term" value="C:extracellular space"/>
    <property type="evidence" value="ECO:0007669"/>
    <property type="project" value="TreeGrafter"/>
</dbReference>
<dbReference type="Pfam" id="PF00246">
    <property type="entry name" value="Peptidase_M14"/>
    <property type="match status" value="3"/>
</dbReference>
<accession>A0AAE1LC92</accession>
<dbReference type="CDD" id="cd03860">
    <property type="entry name" value="M14_CP_A-B_like"/>
    <property type="match status" value="2"/>
</dbReference>
<keyword evidence="7" id="KW-0479">Metal-binding</keyword>
<dbReference type="FunFam" id="3.40.630.10:FF:000001">
    <property type="entry name" value="Carboxypeptidase B"/>
    <property type="match status" value="1"/>
</dbReference>
<dbReference type="PANTHER" id="PTHR11705">
    <property type="entry name" value="PROTEASE FAMILY M14 CARBOXYPEPTIDASE A,B"/>
    <property type="match status" value="1"/>
</dbReference>
<evidence type="ECO:0000256" key="6">
    <source>
        <dbReference type="ARBA" id="ARBA00022670"/>
    </source>
</evidence>
<evidence type="ECO:0000256" key="5">
    <source>
        <dbReference type="ARBA" id="ARBA00022645"/>
    </source>
</evidence>
<dbReference type="InterPro" id="IPR036990">
    <property type="entry name" value="M14A-like_propep"/>
</dbReference>
<evidence type="ECO:0000256" key="10">
    <source>
        <dbReference type="ARBA" id="ARBA00022833"/>
    </source>
</evidence>
<dbReference type="AlphaFoldDB" id="A0AAE1LC92"/>
<feature type="active site" description="Proton donor/acceptor" evidence="15">
    <location>
        <position position="499"/>
    </location>
</feature>
<dbReference type="Pfam" id="PF02244">
    <property type="entry name" value="Propep_M14"/>
    <property type="match status" value="2"/>
</dbReference>
<dbReference type="SUPFAM" id="SSF53187">
    <property type="entry name" value="Zn-dependent exopeptidases"/>
    <property type="match status" value="2"/>
</dbReference>
<keyword evidence="19" id="KW-1185">Reference proteome</keyword>
<comment type="similarity">
    <text evidence="3 15">Belongs to the peptidase M14 family.</text>
</comment>
<feature type="domain" description="Peptidase M14" evidence="17">
    <location>
        <begin position="240"/>
        <end position="532"/>
    </location>
</feature>
<dbReference type="PANTHER" id="PTHR11705:SF140">
    <property type="entry name" value="FI02848P-RELATED"/>
    <property type="match status" value="1"/>
</dbReference>
<dbReference type="PRINTS" id="PR00765">
    <property type="entry name" value="CRBOXYPTASEA"/>
</dbReference>
<keyword evidence="4" id="KW-0964">Secreted</keyword>
<gene>
    <name evidence="18" type="ORF">KUF71_004767</name>
</gene>
<comment type="subcellular location">
    <subcellularLocation>
        <location evidence="2">Secreted</location>
    </subcellularLocation>
</comment>
<keyword evidence="10" id="KW-0862">Zinc</keyword>
<comment type="caution">
    <text evidence="18">The sequence shown here is derived from an EMBL/GenBank/DDBJ whole genome shotgun (WGS) entry which is preliminary data.</text>
</comment>
<evidence type="ECO:0000313" key="19">
    <source>
        <dbReference type="Proteomes" id="UP001219518"/>
    </source>
</evidence>
<dbReference type="PROSITE" id="PS00132">
    <property type="entry name" value="CARBOXYPEPT_ZN_1"/>
    <property type="match status" value="2"/>
</dbReference>
<evidence type="ECO:0000256" key="16">
    <source>
        <dbReference type="SAM" id="MobiDB-lite"/>
    </source>
</evidence>
<keyword evidence="9" id="KW-0378">Hydrolase</keyword>
<evidence type="ECO:0000256" key="13">
    <source>
        <dbReference type="ARBA" id="ARBA00057299"/>
    </source>
</evidence>
<evidence type="ECO:0000256" key="3">
    <source>
        <dbReference type="ARBA" id="ARBA00005988"/>
    </source>
</evidence>
<dbReference type="PROSITE" id="PS52035">
    <property type="entry name" value="PEPTIDASE_M14"/>
    <property type="match status" value="2"/>
</dbReference>
<proteinExistence type="inferred from homology"/>
<organism evidence="18 19">
    <name type="scientific">Frankliniella fusca</name>
    <dbReference type="NCBI Taxonomy" id="407009"/>
    <lineage>
        <taxon>Eukaryota</taxon>
        <taxon>Metazoa</taxon>
        <taxon>Ecdysozoa</taxon>
        <taxon>Arthropoda</taxon>
        <taxon>Hexapoda</taxon>
        <taxon>Insecta</taxon>
        <taxon>Pterygota</taxon>
        <taxon>Neoptera</taxon>
        <taxon>Paraneoptera</taxon>
        <taxon>Thysanoptera</taxon>
        <taxon>Terebrantia</taxon>
        <taxon>Thripoidea</taxon>
        <taxon>Thripidae</taxon>
        <taxon>Frankliniella</taxon>
    </lineage>
</organism>
<dbReference type="SMART" id="SM00631">
    <property type="entry name" value="Zn_pept"/>
    <property type="match status" value="2"/>
</dbReference>
<dbReference type="FunFam" id="3.40.630.10:FF:000040">
    <property type="entry name" value="zinc carboxypeptidase"/>
    <property type="match status" value="1"/>
</dbReference>
<evidence type="ECO:0000313" key="18">
    <source>
        <dbReference type="EMBL" id="KAK3912817.1"/>
    </source>
</evidence>
<name>A0AAE1LC92_9NEOP</name>
<evidence type="ECO:0000256" key="4">
    <source>
        <dbReference type="ARBA" id="ARBA00022525"/>
    </source>
</evidence>
<evidence type="ECO:0000256" key="15">
    <source>
        <dbReference type="PROSITE-ProRule" id="PRU01379"/>
    </source>
</evidence>
<evidence type="ECO:0000256" key="1">
    <source>
        <dbReference type="ARBA" id="ARBA00001947"/>
    </source>
</evidence>
<evidence type="ECO:0000256" key="12">
    <source>
        <dbReference type="ARBA" id="ARBA00023157"/>
    </source>
</evidence>
<keyword evidence="12" id="KW-1015">Disulfide bond</keyword>
<dbReference type="InterPro" id="IPR003146">
    <property type="entry name" value="M14A_act_pep"/>
</dbReference>
<keyword evidence="6" id="KW-0645">Protease</keyword>
<keyword evidence="8" id="KW-0732">Signal</keyword>
<dbReference type="GO" id="GO:0006508">
    <property type="term" value="P:proteolysis"/>
    <property type="evidence" value="ECO:0007669"/>
    <property type="project" value="UniProtKB-KW"/>
</dbReference>
<feature type="domain" description="Peptidase M14" evidence="17">
    <location>
        <begin position="695"/>
        <end position="994"/>
    </location>
</feature>
<feature type="region of interest" description="Disordered" evidence="16">
    <location>
        <begin position="154"/>
        <end position="180"/>
    </location>
</feature>
<evidence type="ECO:0000256" key="8">
    <source>
        <dbReference type="ARBA" id="ARBA00022729"/>
    </source>
</evidence>
<evidence type="ECO:0000256" key="2">
    <source>
        <dbReference type="ARBA" id="ARBA00004613"/>
    </source>
</evidence>
<evidence type="ECO:0000256" key="7">
    <source>
        <dbReference type="ARBA" id="ARBA00022723"/>
    </source>
</evidence>
<feature type="active site" description="Proton donor/acceptor" evidence="15">
    <location>
        <position position="960"/>
    </location>
</feature>
<keyword evidence="5 18" id="KW-0121">Carboxypeptidase</keyword>
<dbReference type="Proteomes" id="UP001219518">
    <property type="component" value="Unassembled WGS sequence"/>
</dbReference>
<dbReference type="Gene3D" id="3.30.70.340">
    <property type="entry name" value="Metallocarboxypeptidase-like"/>
    <property type="match status" value="2"/>
</dbReference>
<sequence>MIETFDTANDTSLTVRAPGQKSIWPISGWFGEYKSNMCYDEKNEMMMMMMVVMVIMMMMENHIFQNLIGWTCYTVVRVTPTTDEQVLALLGLAERAPGSGPGQGVQWWTPPRRNAPCDAMISPDSREEVIAVLGRLGLAHSVLHRDLQDSIEAVDEADSRERARRSTPNTRRQRGRRRQAIPFTSGVPALPYRTPSTLLLLVLKHPVLSAGRYQTRVDKELQPLLASRFAPGDAYINNQRYLDFEEIDTYITQLQLSHPNKVKLHLIGYSYEKRPMRVVHLSNCFECKYKAVWVDAGIHAREWIAPATALFALSQLAENETATAEMREHQDWYILPVANPDGYEFTHKKDRMWRKTRSNTSVPNCFGADPNRNFDFHWNVVGASNNPCSETYAGRHALSEIEAKNIRNFLWDNRERFKLYISYHAYGNFLLYPWGYTADNPSDWQLLKSVAEKVNAAMELAGSQPYTIGSSTQTLYAAAGGSDDWAKGVAGIPLSYTIELPGYDFGFQLPPRYIDEVARQSFEGLRVFAAEAKKFYLLGDLLSGSGASMARDRCRARSAVPAGALALARALAHALTVISLLHPEAAAGAGLLSDVVSYENHKVFRVVPSTHTQVTTLNQLLESAELDAWTKSRELDSPWDIMVNPLAAAELRRALQEHQIKWEVLIPDVAKTLQRRPSDPEVSSRSSSGTTGGARYLRYKEVVEYLDDLAKRYPERVTVKSIGKTSENRDLKVIQISSVRDAEADEARTARKAGGEAAAQAQEDKKTRPAVWIDAGIHAREWIAPATALYIIHQLVENATFTAGLTRDVDWHVLPLMNPDGYEYSHTTDRLWRKTRSKTWWGLGCAGADANRNFDFHWREVGASWSACSYTYAGSKAFSEPEARAVRDYLLANKDRMKMYLTYHSYGNDSLAKKANKAMVAAGSDPYTIGSSTNVLYAAAGGSDDWAKGVAGIELSYTIELPGGNGHGFDLPASYIPDVGRQQMELIKVFGKYVASLRKQ</sequence>
<dbReference type="InterPro" id="IPR057246">
    <property type="entry name" value="CARBOXYPEPT_ZN_1"/>
</dbReference>
<evidence type="ECO:0000256" key="14">
    <source>
        <dbReference type="ARBA" id="ARBA00069039"/>
    </source>
</evidence>
<keyword evidence="11" id="KW-0482">Metalloprotease</keyword>
<reference evidence="18" key="2">
    <citation type="journal article" date="2023" name="BMC Genomics">
        <title>Pest status, molecular evolution, and epigenetic factors derived from the genome assembly of Frankliniella fusca, a thysanopteran phytovirus vector.</title>
        <authorList>
            <person name="Catto M.A."/>
            <person name="Labadie P.E."/>
            <person name="Jacobson A.L."/>
            <person name="Kennedy G.G."/>
            <person name="Srinivasan R."/>
            <person name="Hunt B.G."/>
        </authorList>
    </citation>
    <scope>NUCLEOTIDE SEQUENCE</scope>
    <source>
        <strain evidence="18">PL_HMW_Pooled</strain>
    </source>
</reference>
<evidence type="ECO:0000259" key="17">
    <source>
        <dbReference type="PROSITE" id="PS52035"/>
    </source>
</evidence>
<reference evidence="18" key="1">
    <citation type="submission" date="2021-07" db="EMBL/GenBank/DDBJ databases">
        <authorList>
            <person name="Catto M.A."/>
            <person name="Jacobson A."/>
            <person name="Kennedy G."/>
            <person name="Labadie P."/>
            <person name="Hunt B.G."/>
            <person name="Srinivasan R."/>
        </authorList>
    </citation>
    <scope>NUCLEOTIDE SEQUENCE</scope>
    <source>
        <strain evidence="18">PL_HMW_Pooled</strain>
        <tissue evidence="18">Head</tissue>
    </source>
</reference>
<evidence type="ECO:0000256" key="9">
    <source>
        <dbReference type="ARBA" id="ARBA00022801"/>
    </source>
</evidence>
<dbReference type="EMBL" id="JAHWGI010000302">
    <property type="protein sequence ID" value="KAK3912817.1"/>
    <property type="molecule type" value="Genomic_DNA"/>
</dbReference>
<dbReference type="GO" id="GO:0008270">
    <property type="term" value="F:zinc ion binding"/>
    <property type="evidence" value="ECO:0007669"/>
    <property type="project" value="InterPro"/>
</dbReference>
<comment type="cofactor">
    <cofactor evidence="1">
        <name>Zn(2+)</name>
        <dbReference type="ChEBI" id="CHEBI:29105"/>
    </cofactor>
</comment>
<dbReference type="SUPFAM" id="SSF54897">
    <property type="entry name" value="Protease propeptides/inhibitors"/>
    <property type="match status" value="2"/>
</dbReference>
<dbReference type="FunFam" id="3.30.70.340:FF:000002">
    <property type="entry name" value="Carboxypeptidase A"/>
    <property type="match status" value="1"/>
</dbReference>
<protein>
    <recommendedName>
        <fullName evidence="14">Zinc carboxypeptidase A 1</fullName>
    </recommendedName>
</protein>
<dbReference type="Gene3D" id="3.40.630.10">
    <property type="entry name" value="Zn peptidases"/>
    <property type="match status" value="2"/>
</dbReference>
<comment type="function">
    <text evidence="13">Involved in the digestion of the blood meal.</text>
</comment>
<evidence type="ECO:0000256" key="11">
    <source>
        <dbReference type="ARBA" id="ARBA00023049"/>
    </source>
</evidence>